<name>A0ABQ5JVB3_9EUKA</name>
<evidence type="ECO:0000313" key="2">
    <source>
        <dbReference type="EMBL" id="GKT18682.1"/>
    </source>
</evidence>
<protein>
    <submittedName>
        <fullName evidence="2">Iron-type alcohol dehydrogenase-like protein</fullName>
    </submittedName>
</protein>
<proteinExistence type="predicted"/>
<dbReference type="InterPro" id="IPR056798">
    <property type="entry name" value="ADH_Fe_C"/>
</dbReference>
<evidence type="ECO:0000259" key="1">
    <source>
        <dbReference type="Pfam" id="PF25137"/>
    </source>
</evidence>
<comment type="caution">
    <text evidence="2">The sequence shown here is derived from an EMBL/GenBank/DDBJ whole genome shotgun (WGS) entry which is preliminary data.</text>
</comment>
<dbReference type="Proteomes" id="UP001057375">
    <property type="component" value="Unassembled WGS sequence"/>
</dbReference>
<evidence type="ECO:0000313" key="3">
    <source>
        <dbReference type="Proteomes" id="UP001057375"/>
    </source>
</evidence>
<feature type="non-terminal residue" evidence="2">
    <location>
        <position position="1"/>
    </location>
</feature>
<reference evidence="2" key="1">
    <citation type="submission" date="2022-03" db="EMBL/GenBank/DDBJ databases">
        <title>Draft genome sequence of Aduncisulcus paluster, a free-living microaerophilic Fornicata.</title>
        <authorList>
            <person name="Yuyama I."/>
            <person name="Kume K."/>
            <person name="Tamura T."/>
            <person name="Inagaki Y."/>
            <person name="Hashimoto T."/>
        </authorList>
    </citation>
    <scope>NUCLEOTIDE SEQUENCE</scope>
    <source>
        <strain evidence="2">NY0171</strain>
    </source>
</reference>
<gene>
    <name evidence="2" type="ORF">ADUPG1_011355</name>
</gene>
<keyword evidence="3" id="KW-1185">Reference proteome</keyword>
<dbReference type="Pfam" id="PF25137">
    <property type="entry name" value="ADH_Fe_C"/>
    <property type="match status" value="1"/>
</dbReference>
<dbReference type="EMBL" id="BQXS01011973">
    <property type="protein sequence ID" value="GKT18682.1"/>
    <property type="molecule type" value="Genomic_DNA"/>
</dbReference>
<dbReference type="PANTHER" id="PTHR11496">
    <property type="entry name" value="ALCOHOL DEHYDROGENASE"/>
    <property type="match status" value="1"/>
</dbReference>
<dbReference type="PANTHER" id="PTHR11496:SF102">
    <property type="entry name" value="ALCOHOL DEHYDROGENASE 4"/>
    <property type="match status" value="1"/>
</dbReference>
<sequence>LPRALADPKDLRARYWLHYAAAIAGMAFDESLLHITHAAEHTLSAYVPDLTHGLGLALIQPGVIRHVWPKAGKVLASVLEPMLDGLTGEPAEAEEAFRRMRKWHQSVGVTETMATIGYTKEDVPKLVKGTEHCPGMDGLLALSPVKCTPKDLGDIYMSGFFD</sequence>
<dbReference type="Gene3D" id="1.20.1090.10">
    <property type="entry name" value="Dehydroquinate synthase-like - alpha domain"/>
    <property type="match status" value="1"/>
</dbReference>
<dbReference type="InterPro" id="IPR039697">
    <property type="entry name" value="Alcohol_dehydrogenase_Fe"/>
</dbReference>
<accession>A0ABQ5JVB3</accession>
<organism evidence="2 3">
    <name type="scientific">Aduncisulcus paluster</name>
    <dbReference type="NCBI Taxonomy" id="2918883"/>
    <lineage>
        <taxon>Eukaryota</taxon>
        <taxon>Metamonada</taxon>
        <taxon>Carpediemonas-like organisms</taxon>
        <taxon>Aduncisulcus</taxon>
    </lineage>
</organism>
<feature type="domain" description="Fe-containing alcohol dehydrogenase-like C-terminal" evidence="1">
    <location>
        <begin position="1"/>
        <end position="156"/>
    </location>
</feature>
<dbReference type="SUPFAM" id="SSF56796">
    <property type="entry name" value="Dehydroquinate synthase-like"/>
    <property type="match status" value="1"/>
</dbReference>